<evidence type="ECO:0000256" key="1">
    <source>
        <dbReference type="SAM" id="MobiDB-lite"/>
    </source>
</evidence>
<name>A0ABS4BFW2_9HYPH</name>
<feature type="compositionally biased region" description="Basic and acidic residues" evidence="1">
    <location>
        <begin position="123"/>
        <end position="140"/>
    </location>
</feature>
<accession>A0ABS4BFW2</accession>
<evidence type="ECO:0000313" key="2">
    <source>
        <dbReference type="EMBL" id="MBP0615645.1"/>
    </source>
</evidence>
<reference evidence="2 3" key="1">
    <citation type="submission" date="2021-04" db="EMBL/GenBank/DDBJ databases">
        <title>Whole genome sequence of Jiella sp. KSK16Y-1.</title>
        <authorList>
            <person name="Tuo L."/>
        </authorList>
    </citation>
    <scope>NUCLEOTIDE SEQUENCE [LARGE SCALE GENOMIC DNA]</scope>
    <source>
        <strain evidence="2 3">KSK16Y-1</strain>
    </source>
</reference>
<feature type="compositionally biased region" description="Basic residues" evidence="1">
    <location>
        <begin position="152"/>
        <end position="170"/>
    </location>
</feature>
<organism evidence="2 3">
    <name type="scientific">Jiella mangrovi</name>
    <dbReference type="NCBI Taxonomy" id="2821407"/>
    <lineage>
        <taxon>Bacteria</taxon>
        <taxon>Pseudomonadati</taxon>
        <taxon>Pseudomonadota</taxon>
        <taxon>Alphaproteobacteria</taxon>
        <taxon>Hyphomicrobiales</taxon>
        <taxon>Aurantimonadaceae</taxon>
        <taxon>Jiella</taxon>
    </lineage>
</organism>
<dbReference type="Proteomes" id="UP000678276">
    <property type="component" value="Unassembled WGS sequence"/>
</dbReference>
<feature type="compositionally biased region" description="Polar residues" evidence="1">
    <location>
        <begin position="142"/>
        <end position="151"/>
    </location>
</feature>
<dbReference type="EMBL" id="JAGJCF010000004">
    <property type="protein sequence ID" value="MBP0615645.1"/>
    <property type="molecule type" value="Genomic_DNA"/>
</dbReference>
<protein>
    <submittedName>
        <fullName evidence="2">Uncharacterized protein</fullName>
    </submittedName>
</protein>
<feature type="region of interest" description="Disordered" evidence="1">
    <location>
        <begin position="114"/>
        <end position="170"/>
    </location>
</feature>
<evidence type="ECO:0000313" key="3">
    <source>
        <dbReference type="Proteomes" id="UP000678276"/>
    </source>
</evidence>
<keyword evidence="3" id="KW-1185">Reference proteome</keyword>
<dbReference type="RefSeq" id="WP_209594052.1">
    <property type="nucleotide sequence ID" value="NZ_JAGJCF010000004.1"/>
</dbReference>
<comment type="caution">
    <text evidence="2">The sequence shown here is derived from an EMBL/GenBank/DDBJ whole genome shotgun (WGS) entry which is preliminary data.</text>
</comment>
<gene>
    <name evidence="2" type="ORF">J6595_08640</name>
</gene>
<sequence length="170" mass="19503">MTTADDLSPFLEIFAARIRRQVEARREQDRLAIQRLELQAALRRYGAEGPNLARACRMDDPSKLEAATRATIAEKVSREARRQARFCRIRDARYDINRHIVVARLMRWLAGDGPWIRQPPGEADPKPVRRETANGRRDPSRASPNAGPSSHATRRHTPSLRRQNRHCPKV</sequence>
<proteinExistence type="predicted"/>